<evidence type="ECO:0000313" key="2">
    <source>
        <dbReference type="EMBL" id="VGO12639.1"/>
    </source>
</evidence>
<accession>A0A6C2TYH0</accession>
<feature type="domain" description="MmeI-like C-terminal" evidence="1">
    <location>
        <begin position="49"/>
        <end position="107"/>
    </location>
</feature>
<sequence length="113" mass="13021">MKFADVAENVGRLLVEMPSSDEFIYEFLLAYGSPKARVARLKQGAPSYQKIPGKKMAQLCDPNKMPDGLRTAHHNLYLPVDRLYRTKLFASDEERLEHLFKLYEEMAAMEKLV</sequence>
<reference evidence="2 3" key="1">
    <citation type="submission" date="2019-04" db="EMBL/GenBank/DDBJ databases">
        <authorList>
            <person name="Van Vliet M D."/>
        </authorList>
    </citation>
    <scope>NUCLEOTIDE SEQUENCE [LARGE SCALE GENOMIC DNA]</scope>
    <source>
        <strain evidence="2 3">F1</strain>
    </source>
</reference>
<dbReference type="EMBL" id="CAAHFG010000001">
    <property type="protein sequence ID" value="VGO12639.1"/>
    <property type="molecule type" value="Genomic_DNA"/>
</dbReference>
<dbReference type="InterPro" id="IPR046818">
    <property type="entry name" value="MmeI_C"/>
</dbReference>
<organism evidence="2 3">
    <name type="scientific">Pontiella desulfatans</name>
    <dbReference type="NCBI Taxonomy" id="2750659"/>
    <lineage>
        <taxon>Bacteria</taxon>
        <taxon>Pseudomonadati</taxon>
        <taxon>Kiritimatiellota</taxon>
        <taxon>Kiritimatiellia</taxon>
        <taxon>Kiritimatiellales</taxon>
        <taxon>Pontiellaceae</taxon>
        <taxon>Pontiella</taxon>
    </lineage>
</organism>
<protein>
    <recommendedName>
        <fullName evidence="1">MmeI-like C-terminal domain-containing protein</fullName>
    </recommendedName>
</protein>
<proteinExistence type="predicted"/>
<dbReference type="AlphaFoldDB" id="A0A6C2TYH0"/>
<evidence type="ECO:0000313" key="3">
    <source>
        <dbReference type="Proteomes" id="UP000366872"/>
    </source>
</evidence>
<dbReference type="Pfam" id="PF20467">
    <property type="entry name" value="MmeI_C"/>
    <property type="match status" value="1"/>
</dbReference>
<name>A0A6C2TYH0_PONDE</name>
<evidence type="ECO:0000259" key="1">
    <source>
        <dbReference type="Pfam" id="PF20467"/>
    </source>
</evidence>
<gene>
    <name evidence="2" type="ORF">PDESU_01192</name>
</gene>
<dbReference type="Proteomes" id="UP000366872">
    <property type="component" value="Unassembled WGS sequence"/>
</dbReference>
<keyword evidence="3" id="KW-1185">Reference proteome</keyword>